<feature type="compositionally biased region" description="Basic and acidic residues" evidence="1">
    <location>
        <begin position="2483"/>
        <end position="2494"/>
    </location>
</feature>
<dbReference type="Proteomes" id="UP000092716">
    <property type="component" value="Chromosome 14"/>
</dbReference>
<feature type="compositionally biased region" description="Basic and acidic residues" evidence="1">
    <location>
        <begin position="2514"/>
        <end position="2523"/>
    </location>
</feature>
<protein>
    <submittedName>
        <fullName evidence="2">AP2 family</fullName>
    </submittedName>
</protein>
<dbReference type="GeneID" id="30912207"/>
<feature type="compositionally biased region" description="Acidic residues" evidence="1">
    <location>
        <begin position="1310"/>
        <end position="1321"/>
    </location>
</feature>
<feature type="region of interest" description="Disordered" evidence="1">
    <location>
        <begin position="2157"/>
        <end position="2281"/>
    </location>
</feature>
<proteinExistence type="predicted"/>
<organism evidence="2 3">
    <name type="scientific">Plasmodium coatneyi</name>
    <dbReference type="NCBI Taxonomy" id="208452"/>
    <lineage>
        <taxon>Eukaryota</taxon>
        <taxon>Sar</taxon>
        <taxon>Alveolata</taxon>
        <taxon>Apicomplexa</taxon>
        <taxon>Aconoidasida</taxon>
        <taxon>Haemosporida</taxon>
        <taxon>Plasmodiidae</taxon>
        <taxon>Plasmodium</taxon>
    </lineage>
</organism>
<feature type="compositionally biased region" description="Acidic residues" evidence="1">
    <location>
        <begin position="2198"/>
        <end position="2217"/>
    </location>
</feature>
<feature type="compositionally biased region" description="Polar residues" evidence="1">
    <location>
        <begin position="1300"/>
        <end position="1309"/>
    </location>
</feature>
<name>A0A1B1E7S0_9APIC</name>
<feature type="compositionally biased region" description="Gly residues" evidence="1">
    <location>
        <begin position="1277"/>
        <end position="1287"/>
    </location>
</feature>
<sequence length="2626" mass="295082">MIGPFQSEHLSCGESLTDNSGQKVNFTPCAAAESGNYLYAVCTSQGSTTDIFNSGILCNSDLSSEERTLYPCRSLSGYSNEEVLYGYSPRRNRQNSMLNRSRKVSNKSRAIYKRTGKKYQRKNLSKNNSISFDVVSQGKKEIGMKSFDEGRFRRLPALDTKKDTFSIPNTEDSAMKNMFLRNVHRTDSPTNGGNISANRNDDLHVVTFKCCVDCIGHARCTNYMTADATAGTEAELPRMEDRNGKDEVNFKADNSNNADLNNKGDTQLSEQKQGNEHKEEMYNCTYENDNPEKGKRECFWKNGGLIDEKEQTDAYNDLVEKSTLHDGKENKLELPVSMQEKSPSDNPPKDGRWRRKRTASNNGSNVSARKNVKKDCKWNTQICPNENSKEHMYIEGFNDQLNNPWRNDEQGHYGKEKQIYVPCSTIEEALESNKIGAPSKWRRNTESIGGCKEHPKEENLINSWNKWNVLSTDVNKNVALCESEGYIPHQEMKEEHAENYQMMEIGITRNEHMCESNLAVPLNHFNAATQGENYYMANKIGTDKTAYPCTNELALSKETQWNRNNYGKVESSIEGLLGRRIWEENFYEGQHITGDISNEHILRADIWQGYSTAGYPVGGNPVENCPVRSHAMEDNPVEAYPLESYPVDIYPVESYPLEIYPLASNWVGSNPLENYPPRWVIKKEQCYSVPEVPVEVEAFAWEAANLSKREELGKQEKQNAHMNTCFLSNMNKEELTLPSKVTNMEAHAKGKINVHSILNNNKCCSCRMKGKIKMEVPDLVVYFTQGATSSKLHTIANIAGNTATGARTSSIIHVPNNDNLTDTLSNKFDLKNHTDMLYFIQGGLRDDRRIVCSHTHMLDPSVSANMLMPGGSASTPLIVPNTHMDTLGAIAYTTRISPNTNVPILMDCAPSRGHGENALVLPGNDVIQANNEAFSVGAINNYYIPYPGWDNYSNFWTQQNFSPYQYPYIKSMWPNEYMSISVENCSGYPYNHPIGVSHFGVLDPKCADNYFYPSWDNSLQRFGANEVCYYNGIRYDGTFNFNGANLFYHNLGFNNCEFSQEGNNFLCTDVFPNYGGNSCVTSTYHNFPSSQALITQGYSYYQNDPQMAISNASYNLKDQYKQNGSNKRDLFSRCSVRGEYYCTPNTNSTRVIPENNFFLIEGNNNSIIGHIRREQMNPEDGTDVIPDVSYQSVPYIHGAAWNGNPHISANNCSSYPVVNLNEGESYSPGAVGKWEVMPHESKNNEGNDDWRTKENTARELEATNVQVSDQERDMGGHLPGDGKGGHTNGIEVKVKRKASSDVQSHYESCNESDDQPDDQPDDLQRIAVSSPHNTPTPKNDECVHANGKIGEANSLNYYRTKCTREGTNNYNKQGVENLSTDRGNSIINRDIRYEVCFLENDYKGNCCAALCTNRDDTLARPGSANKILKNISACDRWNSGKERKNLCSYSPNGEREYDACGHWSRIDLPYFSNHHVYKIRYPVDHGYSHSPHSFRGDMVSNWHLSSLGATNQVNLHCADFFRNYVNVNAPESVAHVTGGGSYPRDNFYNLNWYGYAHRLGHSGTLANAVTFNHACWPSYTSHPQHPYDLNYYTYYNHTNEHPLDYQHFPNDKNFGVNWNHSRETFQLCLPHCYANIDYTLEKPFYFLDNYFLAASDEVRNLSVNKINTIETNVSRVTNGIALKDLIQGTNSSEGTNIFRIKSELANEDDISPTNVPISSKCNNTFDIKTSPLHNKTYNLLSISTKCDSLGFNNDDGALVHGGASPTGVNQREKVNTIAVKEEHYGACILEGDSNTFQIGEGNGSKDGAEVNTHAWGEKYFGSCVMENMEKCEDGIKLQKLGSSQMCVPRVKAEEDGNGAESDTACTPLNCAHCKSEGDMYINEGMRDECSIFVKIEINEKGDANNGDVSGYQNKTECTHDDGNIVQHLNGMDAHLENMNCMYTDGEYNYLNEEYFLNNCVNEVNSPNDIWQGRNSLSYADYEEYMEQYSYSHSHMSGMCAHLDEESKEELTDGRNGDSEDNGSHSESVHGSVSRSDSERDSLDDRTNESVPHSTDRPLECENNMYGSEHVSDSLYCTGHIANNSSVIYSDMPADGGNEDAILDETDFDGMNSEQYNGTSPGGINNTDGNIVEGYSYGYLSELLSNYLYCYAHGVSTHSDEDGNQSVIPSCTPENTNGSTQDAENISDEQVDRLSCEYTESDSDGANESDEDTDEEVNSENPTDEKGSVCMPNVGSVNNTSTGNTIITNIGSESRANTTSSTRTTENSRSTNDGDNSPNRVNRIKSEITTCSVNDTQKEDGCIKQCKGEQMDHTIKIKSEKELKKRGRKRKNANDFTYVQEKEIVKKRYNIQKEVVLTMEEGDLKVIAEEIIKNTRLLPKRGPNGRSTLDSSHPMHSVWKDTYGGNCSWRCRWWENGKRISKNYNIKRYGEEDSLKMAIITKLRNSSPEERILYLNYQREFLNFCYANNWIPKGESDRGEEDQDAAKETTEKDDLLNGEQRSNEVGDMDAQETNKQCDQEKDSEATTSSVPLITCSTNNFSDDASAPLHGHNLRSRNKRTLCTNTGSSKKCRILKCNADDPNIDTVGHHQQGNGTNAINERNAEHALSERSALNAVKAEVEVKLEMM</sequence>
<feature type="compositionally biased region" description="Low complexity" evidence="1">
    <location>
        <begin position="2232"/>
        <end position="2270"/>
    </location>
</feature>
<dbReference type="OrthoDB" id="372748at2759"/>
<feature type="compositionally biased region" description="Polar residues" evidence="1">
    <location>
        <begin position="2163"/>
        <end position="2183"/>
    </location>
</feature>
<feature type="region of interest" description="Disordered" evidence="1">
    <location>
        <begin position="320"/>
        <end position="372"/>
    </location>
</feature>
<gene>
    <name evidence="2" type="ORF">PCOAH_00054730</name>
</gene>
<dbReference type="RefSeq" id="XP_019917777.1">
    <property type="nucleotide sequence ID" value="XM_020062253.1"/>
</dbReference>
<feature type="compositionally biased region" description="Polar residues" evidence="1">
    <location>
        <begin position="359"/>
        <end position="368"/>
    </location>
</feature>
<feature type="compositionally biased region" description="Polar residues" evidence="1">
    <location>
        <begin position="252"/>
        <end position="272"/>
    </location>
</feature>
<feature type="compositionally biased region" description="Basic and acidic residues" evidence="1">
    <location>
        <begin position="320"/>
        <end position="332"/>
    </location>
</feature>
<feature type="region of interest" description="Disordered" evidence="1">
    <location>
        <begin position="232"/>
        <end position="288"/>
    </location>
</feature>
<dbReference type="EMBL" id="CP016252">
    <property type="protein sequence ID" value="ANQ11082.1"/>
    <property type="molecule type" value="Genomic_DNA"/>
</dbReference>
<feature type="compositionally biased region" description="Basic and acidic residues" evidence="1">
    <location>
        <begin position="2004"/>
        <end position="2027"/>
    </location>
</feature>
<feature type="region of interest" description="Disordered" evidence="1">
    <location>
        <begin position="2004"/>
        <end position="2063"/>
    </location>
</feature>
<keyword evidence="3" id="KW-1185">Reference proteome</keyword>
<evidence type="ECO:0000256" key="1">
    <source>
        <dbReference type="SAM" id="MobiDB-lite"/>
    </source>
</evidence>
<accession>A0A1B1E7S0</accession>
<dbReference type="VEuPathDB" id="PlasmoDB:PCOAH_00054730"/>
<feature type="compositionally biased region" description="Basic and acidic residues" evidence="1">
    <location>
        <begin position="2035"/>
        <end position="2059"/>
    </location>
</feature>
<feature type="region of interest" description="Disordered" evidence="1">
    <location>
        <begin position="1261"/>
        <end position="1344"/>
    </location>
</feature>
<feature type="compositionally biased region" description="Basic and acidic residues" evidence="1">
    <location>
        <begin position="235"/>
        <end position="250"/>
    </location>
</feature>
<feature type="region of interest" description="Disordered" evidence="1">
    <location>
        <begin position="2474"/>
        <end position="2529"/>
    </location>
</feature>
<evidence type="ECO:0000313" key="3">
    <source>
        <dbReference type="Proteomes" id="UP000092716"/>
    </source>
</evidence>
<dbReference type="Gene3D" id="1.20.5.2050">
    <property type="match status" value="1"/>
</dbReference>
<dbReference type="KEGG" id="pcot:PCOAH_00054730"/>
<evidence type="ECO:0000313" key="2">
    <source>
        <dbReference type="EMBL" id="ANQ11082.1"/>
    </source>
</evidence>
<reference evidence="3" key="1">
    <citation type="submission" date="2016-06" db="EMBL/GenBank/DDBJ databases">
        <title>First high quality genome sequence of Plasmodium coatneyi using continuous long reads from single molecule, real-time sequencing.</title>
        <authorList>
            <person name="Chien J.-T."/>
            <person name="Pakala S.B."/>
            <person name="Geraldo J.A."/>
            <person name="Lapp S.A."/>
            <person name="Barnwell J.W."/>
            <person name="Kissinger J.C."/>
            <person name="Galinski M.R."/>
            <person name="Humphrey J.C."/>
        </authorList>
    </citation>
    <scope>NUCLEOTIDE SEQUENCE [LARGE SCALE GENOMIC DNA]</scope>
    <source>
        <strain evidence="3">Hackeri</strain>
    </source>
</reference>